<evidence type="ECO:0000313" key="2">
    <source>
        <dbReference type="Proteomes" id="UP000799538"/>
    </source>
</evidence>
<dbReference type="Proteomes" id="UP000799538">
    <property type="component" value="Unassembled WGS sequence"/>
</dbReference>
<keyword evidence="2" id="KW-1185">Reference proteome</keyword>
<accession>A0A6A6G498</accession>
<organism evidence="1 2">
    <name type="scientific">Elsinoe ampelina</name>
    <dbReference type="NCBI Taxonomy" id="302913"/>
    <lineage>
        <taxon>Eukaryota</taxon>
        <taxon>Fungi</taxon>
        <taxon>Dikarya</taxon>
        <taxon>Ascomycota</taxon>
        <taxon>Pezizomycotina</taxon>
        <taxon>Dothideomycetes</taxon>
        <taxon>Dothideomycetidae</taxon>
        <taxon>Myriangiales</taxon>
        <taxon>Elsinoaceae</taxon>
        <taxon>Elsinoe</taxon>
    </lineage>
</organism>
<protein>
    <submittedName>
        <fullName evidence="1">Uncharacterized protein</fullName>
    </submittedName>
</protein>
<gene>
    <name evidence="1" type="ORF">BDZ85DRAFT_266572</name>
</gene>
<proteinExistence type="predicted"/>
<sequence length="100" mass="11436">MWNQVWCGAAARMIQSPTRPVSGSPWEGSDHMQLRWWHSRWSLCMAWLAHFVVRQTILSAALVVNRRGRICSEGKTELSCHIALSSRDAPIRYVLRLACS</sequence>
<reference evidence="2" key="1">
    <citation type="journal article" date="2020" name="Stud. Mycol.">
        <title>101 Dothideomycetes genomes: A test case for predicting lifestyles and emergence of pathogens.</title>
        <authorList>
            <person name="Haridas S."/>
            <person name="Albert R."/>
            <person name="Binder M."/>
            <person name="Bloem J."/>
            <person name="LaButti K."/>
            <person name="Salamov A."/>
            <person name="Andreopoulos B."/>
            <person name="Baker S."/>
            <person name="Barry K."/>
            <person name="Bills G."/>
            <person name="Bluhm B."/>
            <person name="Cannon C."/>
            <person name="Castanera R."/>
            <person name="Culley D."/>
            <person name="Daum C."/>
            <person name="Ezra D."/>
            <person name="Gonzalez J."/>
            <person name="Henrissat B."/>
            <person name="Kuo A."/>
            <person name="Liang C."/>
            <person name="Lipzen A."/>
            <person name="Lutzoni F."/>
            <person name="Magnuson J."/>
            <person name="Mondo S."/>
            <person name="Nolan M."/>
            <person name="Ohm R."/>
            <person name="Pangilinan J."/>
            <person name="Park H.-J."/>
            <person name="Ramirez L."/>
            <person name="Alfaro M."/>
            <person name="Sun H."/>
            <person name="Tritt A."/>
            <person name="Yoshinaga Y."/>
            <person name="Zwiers L.-H."/>
            <person name="Turgeon B."/>
            <person name="Goodwin S."/>
            <person name="Spatafora J."/>
            <person name="Crous P."/>
            <person name="Grigoriev I."/>
        </authorList>
    </citation>
    <scope>NUCLEOTIDE SEQUENCE [LARGE SCALE GENOMIC DNA]</scope>
    <source>
        <strain evidence="2">CECT 20119</strain>
    </source>
</reference>
<name>A0A6A6G498_9PEZI</name>
<evidence type="ECO:0000313" key="1">
    <source>
        <dbReference type="EMBL" id="KAF2220419.1"/>
    </source>
</evidence>
<dbReference type="AlphaFoldDB" id="A0A6A6G498"/>
<dbReference type="EMBL" id="ML992512">
    <property type="protein sequence ID" value="KAF2220419.1"/>
    <property type="molecule type" value="Genomic_DNA"/>
</dbReference>